<dbReference type="Proteomes" id="UP000886520">
    <property type="component" value="Chromosome 6"/>
</dbReference>
<dbReference type="SUPFAM" id="SSF56112">
    <property type="entry name" value="Protein kinase-like (PK-like)"/>
    <property type="match status" value="1"/>
</dbReference>
<dbReference type="InterPro" id="IPR011009">
    <property type="entry name" value="Kinase-like_dom_sf"/>
</dbReference>
<proteinExistence type="predicted"/>
<dbReference type="Pfam" id="PF01636">
    <property type="entry name" value="APH"/>
    <property type="match status" value="1"/>
</dbReference>
<organism evidence="2 3">
    <name type="scientific">Adiantum capillus-veneris</name>
    <name type="common">Maidenhair fern</name>
    <dbReference type="NCBI Taxonomy" id="13818"/>
    <lineage>
        <taxon>Eukaryota</taxon>
        <taxon>Viridiplantae</taxon>
        <taxon>Streptophyta</taxon>
        <taxon>Embryophyta</taxon>
        <taxon>Tracheophyta</taxon>
        <taxon>Polypodiopsida</taxon>
        <taxon>Polypodiidae</taxon>
        <taxon>Polypodiales</taxon>
        <taxon>Pteridineae</taxon>
        <taxon>Pteridaceae</taxon>
        <taxon>Vittarioideae</taxon>
        <taxon>Adiantum</taxon>
    </lineage>
</organism>
<name>A0A9D4ZKI2_ADICA</name>
<gene>
    <name evidence="2" type="ORF">GOP47_0006684</name>
</gene>
<protein>
    <recommendedName>
        <fullName evidence="1">Aminoglycoside phosphotransferase domain-containing protein</fullName>
    </recommendedName>
</protein>
<sequence length="556" mass="63621">MESGVKEGVIVQASDQSYTFATFDGMQVATIYKTLEFFGRKGLLTLPNGMIAPTEFPVTPGSTFILVEKQPKEPPWFSDHEKLPSPSSLANSVEAMKKYFGIEVPVYDMCRTSAPATPLPLLVEAFGMYVSCCKAYELDAMDWGFVQNMMAMSTFYDDESLRQSDIARFLEAYLLSALPQFRFKVSKSRQGFSEPDICVEVLTVDGDYVLVAMFDVKPEMGLRGEPSIEAMKYFSDHAARNYKQKHWSCLRSCCPVLIVEVVGATIRVGGSALLDKPCYQPFTPYLHIFRFLQDQGHWEVLSRALGAIRMAIASLADFYRKLEVESRGNDVIRRADSVIWPSPIRQEERNKHAKVIQYERQLTRSALQVMNVGRQKQLLFYLSYPDGQQRIIKFCQRYGDKVHALWAEKGFAPQFHLAQLQGSWLVIDMEFYCEEDGWRPLIALDPHLFVSGDDKANKYRLQNHEWEKCKLDVKRAYEDVHDLNPLFVHGDMRRQNILYNVENSKVAFIDFDWAGTDGQDKYPLFLNPLNSWPPGVMRCAVMKSEHDAQLLNIELG</sequence>
<evidence type="ECO:0000313" key="2">
    <source>
        <dbReference type="EMBL" id="KAI5079013.1"/>
    </source>
</evidence>
<dbReference type="AlphaFoldDB" id="A0A9D4ZKI2"/>
<accession>A0A9D4ZKI2</accession>
<evidence type="ECO:0000313" key="3">
    <source>
        <dbReference type="Proteomes" id="UP000886520"/>
    </source>
</evidence>
<keyword evidence="3" id="KW-1185">Reference proteome</keyword>
<comment type="caution">
    <text evidence="2">The sequence shown here is derived from an EMBL/GenBank/DDBJ whole genome shotgun (WGS) entry which is preliminary data.</text>
</comment>
<dbReference type="InterPro" id="IPR002575">
    <property type="entry name" value="Aminoglycoside_PTrfase"/>
</dbReference>
<dbReference type="EMBL" id="JABFUD020000006">
    <property type="protein sequence ID" value="KAI5079013.1"/>
    <property type="molecule type" value="Genomic_DNA"/>
</dbReference>
<feature type="domain" description="Aminoglycoside phosphotransferase" evidence="1">
    <location>
        <begin position="465"/>
        <end position="515"/>
    </location>
</feature>
<evidence type="ECO:0000259" key="1">
    <source>
        <dbReference type="Pfam" id="PF01636"/>
    </source>
</evidence>
<dbReference type="OrthoDB" id="541672at2759"/>
<reference evidence="2" key="1">
    <citation type="submission" date="2021-01" db="EMBL/GenBank/DDBJ databases">
        <title>Adiantum capillus-veneris genome.</title>
        <authorList>
            <person name="Fang Y."/>
            <person name="Liao Q."/>
        </authorList>
    </citation>
    <scope>NUCLEOTIDE SEQUENCE</scope>
    <source>
        <strain evidence="2">H3</strain>
        <tissue evidence="2">Leaf</tissue>
    </source>
</reference>